<accession>A0A1F6T9A2</accession>
<evidence type="ECO:0008006" key="4">
    <source>
        <dbReference type="Google" id="ProtNLM"/>
    </source>
</evidence>
<sequence>MSFRALAAGILAALGSFPVWADEPASGGHIKVQAGTAHYRSDDLASVLGYDPAGDRQLDLRLKTSARSGAWSFQADYELLATAGDSLALRRQLSTLGLLSAGTANGLPDDRRRLFDLTRTLTDQDRRAAVHRLDRFSASYQSEGRTLRFGRQVVSWGNGLIFQVLDFVNPFSPVAIDKEYKTGEDMFYGQWLIRESDAQLMIVPRRDATTHDLESRESSYAAKWRFKALGGDADLLAARHYEENMLGVGFSRNAGGAVWRLDVLRMDLTGRAAEYSLVTNLDYSWAWGGRNFYGYVEYFRSGTGEKDSSRYLAPNAALGARLARGELYTLGRDYAVLGMRYEQAPLLNWHLNLIRNQHDHSAFWQVRAVYDWRQNLQLMAGVNLPEGERGTEYGGLATPQGFLSSGRSLYARLGYYF</sequence>
<dbReference type="EMBL" id="MFSQ01000002">
    <property type="protein sequence ID" value="OGI41700.1"/>
    <property type="molecule type" value="Genomic_DNA"/>
</dbReference>
<gene>
    <name evidence="2" type="ORF">A2140_03625</name>
</gene>
<dbReference type="AlphaFoldDB" id="A0A1F6T9A2"/>
<evidence type="ECO:0000256" key="1">
    <source>
        <dbReference type="SAM" id="SignalP"/>
    </source>
</evidence>
<evidence type="ECO:0000313" key="2">
    <source>
        <dbReference type="EMBL" id="OGI41700.1"/>
    </source>
</evidence>
<feature type="signal peptide" evidence="1">
    <location>
        <begin position="1"/>
        <end position="21"/>
    </location>
</feature>
<organism evidence="2 3">
    <name type="scientific">Candidatus Muproteobacteria bacterium RBG_16_62_13</name>
    <dbReference type="NCBI Taxonomy" id="1817756"/>
    <lineage>
        <taxon>Bacteria</taxon>
        <taxon>Pseudomonadati</taxon>
        <taxon>Pseudomonadota</taxon>
        <taxon>Candidatus Muproteobacteria</taxon>
    </lineage>
</organism>
<protein>
    <recommendedName>
        <fullName evidence="4">Alginate export domain-containing protein</fullName>
    </recommendedName>
</protein>
<keyword evidence="1" id="KW-0732">Signal</keyword>
<reference evidence="2 3" key="1">
    <citation type="journal article" date="2016" name="Nat. Commun.">
        <title>Thousands of microbial genomes shed light on interconnected biogeochemical processes in an aquifer system.</title>
        <authorList>
            <person name="Anantharaman K."/>
            <person name="Brown C.T."/>
            <person name="Hug L.A."/>
            <person name="Sharon I."/>
            <person name="Castelle C.J."/>
            <person name="Probst A.J."/>
            <person name="Thomas B.C."/>
            <person name="Singh A."/>
            <person name="Wilkins M.J."/>
            <person name="Karaoz U."/>
            <person name="Brodie E.L."/>
            <person name="Williams K.H."/>
            <person name="Hubbard S.S."/>
            <person name="Banfield J.F."/>
        </authorList>
    </citation>
    <scope>NUCLEOTIDE SEQUENCE [LARGE SCALE GENOMIC DNA]</scope>
</reference>
<name>A0A1F6T9A2_9PROT</name>
<dbReference type="Proteomes" id="UP000178379">
    <property type="component" value="Unassembled WGS sequence"/>
</dbReference>
<evidence type="ECO:0000313" key="3">
    <source>
        <dbReference type="Proteomes" id="UP000178379"/>
    </source>
</evidence>
<proteinExistence type="predicted"/>
<dbReference type="STRING" id="1817756.A2140_03625"/>
<feature type="chain" id="PRO_5009526621" description="Alginate export domain-containing protein" evidence="1">
    <location>
        <begin position="22"/>
        <end position="417"/>
    </location>
</feature>
<comment type="caution">
    <text evidence="2">The sequence shown here is derived from an EMBL/GenBank/DDBJ whole genome shotgun (WGS) entry which is preliminary data.</text>
</comment>